<evidence type="ECO:0000313" key="1">
    <source>
        <dbReference type="EMBL" id="MRS65498.1"/>
    </source>
</evidence>
<accession>A0A7K0EVP8</accession>
<protein>
    <submittedName>
        <fullName evidence="1">Uncharacterized protein</fullName>
    </submittedName>
</protein>
<name>A0A7K0EVP8_9BACT</name>
<proteinExistence type="predicted"/>
<dbReference type="PROSITE" id="PS51257">
    <property type="entry name" value="PROKAR_LIPOPROTEIN"/>
    <property type="match status" value="1"/>
</dbReference>
<sequence length="245" mass="27721">MKYHTNFILLFLIGILFSSCSRTQLLVSTFENDITGIQPNTELPGDPVGDVIRYDNVIAPRIRVQNSTISGEKALHFTQVPLIPYPPETRVWLNFRGASTSSDKKLRFSWTAQHQNAVDPDEYVLIELSDGAAKTIARFYFYADGTIKRVEDIDSDRKRDLGKVDPTLRHVVFVEVDVRAKTYKLDVITAATNSNISRDALPFNYSDFTVNSTNPINPTLSFRLDNGGNDRRKYIIEGVEISQEN</sequence>
<dbReference type="EMBL" id="WJXZ01000015">
    <property type="protein sequence ID" value="MRS65498.1"/>
    <property type="molecule type" value="Genomic_DNA"/>
</dbReference>
<reference evidence="1 2" key="1">
    <citation type="journal article" date="2018" name="Antonie Van Leeuwenhoek">
        <title>Larkinella terrae sp. nov., isolated from soil on Jeju Island, South Korea.</title>
        <authorList>
            <person name="Ten L.N."/>
            <person name="Jeon J."/>
            <person name="Park S.J."/>
            <person name="Park S."/>
            <person name="Lee S.Y."/>
            <person name="Kim M.K."/>
            <person name="Jung H.Y."/>
        </authorList>
    </citation>
    <scope>NUCLEOTIDE SEQUENCE [LARGE SCALE GENOMIC DNA]</scope>
    <source>
        <strain evidence="1 2">KCTC 52001</strain>
    </source>
</reference>
<organism evidence="1 2">
    <name type="scientific">Larkinella terrae</name>
    <dbReference type="NCBI Taxonomy" id="2025311"/>
    <lineage>
        <taxon>Bacteria</taxon>
        <taxon>Pseudomonadati</taxon>
        <taxon>Bacteroidota</taxon>
        <taxon>Cytophagia</taxon>
        <taxon>Cytophagales</taxon>
        <taxon>Spirosomataceae</taxon>
        <taxon>Larkinella</taxon>
    </lineage>
</organism>
<gene>
    <name evidence="1" type="ORF">GJJ30_29675</name>
</gene>
<evidence type="ECO:0000313" key="2">
    <source>
        <dbReference type="Proteomes" id="UP000441754"/>
    </source>
</evidence>
<dbReference type="Proteomes" id="UP000441754">
    <property type="component" value="Unassembled WGS sequence"/>
</dbReference>
<dbReference type="AlphaFoldDB" id="A0A7K0EVP8"/>
<comment type="caution">
    <text evidence="1">The sequence shown here is derived from an EMBL/GenBank/DDBJ whole genome shotgun (WGS) entry which is preliminary data.</text>
</comment>
<keyword evidence="2" id="KW-1185">Reference proteome</keyword>